<accession>N6Z9H9</accession>
<evidence type="ECO:0000313" key="2">
    <source>
        <dbReference type="EMBL" id="ENO90988.1"/>
    </source>
</evidence>
<reference evidence="2 3" key="1">
    <citation type="submission" date="2012-09" db="EMBL/GenBank/DDBJ databases">
        <title>Draft Genome Sequences of 6 Strains from Genus Thauera.</title>
        <authorList>
            <person name="Liu B."/>
            <person name="Shapleigh J.P."/>
            <person name="Frostegard A.H."/>
        </authorList>
    </citation>
    <scope>NUCLEOTIDE SEQUENCE [LARGE SCALE GENOMIC DNA]</scope>
    <source>
        <strain evidence="2 3">B4P</strain>
    </source>
</reference>
<dbReference type="AlphaFoldDB" id="N6Z9H9"/>
<evidence type="ECO:0000256" key="1">
    <source>
        <dbReference type="SAM" id="MobiDB-lite"/>
    </source>
</evidence>
<sequence length="526" mass="53736">MPASVFPFADADGDGLAGVTITALPQHGSLLLEGVAVQAGAFIPAAALSGLVYAPAPDYHGPDGFGFKVWDDSGAGGGAGLSSAEQQARITVTPVPDAPVSADLPPASDPARLTVEEDARLALPASVFPFADADGDGLAGVTITALPQHGRLLLEGVAVQAGVFIPAAALSGLVYAPAPDYHGPDGFGFKVWDDSGADGGAGLSSAEQQARITVTPLPDAPVSADLPPASDPARLTVEEDARLALPASVFPFADADGDGLAGVTITALPQHGRLLLEGVAVQAGVFIPAAALSGLVYAPAPDYHGPDGFGFKVWDDSGADGGAGLSSAEQQARITVTPVDDPEPVLAVFATTREPDARIEREVPTTPPLAYWAGFRYDVIQYEVLLEPFSYPEVDTGGDAEPFLAISEAFQTCTLHPLLGIGCRFVPPVVEGDYLASAGRGALAYASPDAPGLPPAELRHDGTFASAPDAPEAGFNSPFVDAYPHTLADSEFAGVEPGEVELPAGAVVVPQSPEPLRPSPVETDRR</sequence>
<dbReference type="Proteomes" id="UP000013047">
    <property type="component" value="Unassembled WGS sequence"/>
</dbReference>
<name>N6Z9H9_9RHOO</name>
<comment type="caution">
    <text evidence="2">The sequence shown here is derived from an EMBL/GenBank/DDBJ whole genome shotgun (WGS) entry which is preliminary data.</text>
</comment>
<proteinExistence type="predicted"/>
<dbReference type="EMBL" id="AMXF01000407">
    <property type="protein sequence ID" value="ENO90988.1"/>
    <property type="molecule type" value="Genomic_DNA"/>
</dbReference>
<keyword evidence="3" id="KW-1185">Reference proteome</keyword>
<organism evidence="2 3">
    <name type="scientific">Thauera phenylacetica B4P</name>
    <dbReference type="NCBI Taxonomy" id="1234382"/>
    <lineage>
        <taxon>Bacteria</taxon>
        <taxon>Pseudomonadati</taxon>
        <taxon>Pseudomonadota</taxon>
        <taxon>Betaproteobacteria</taxon>
        <taxon>Rhodocyclales</taxon>
        <taxon>Zoogloeaceae</taxon>
        <taxon>Thauera</taxon>
    </lineage>
</organism>
<feature type="region of interest" description="Disordered" evidence="1">
    <location>
        <begin position="503"/>
        <end position="526"/>
    </location>
</feature>
<dbReference type="Pfam" id="PF17963">
    <property type="entry name" value="Big_9"/>
    <property type="match status" value="2"/>
</dbReference>
<protein>
    <submittedName>
        <fullName evidence="2">Outer membrane adhesin-like protein</fullName>
    </submittedName>
</protein>
<gene>
    <name evidence="2" type="ORF">C667_22904</name>
</gene>
<evidence type="ECO:0000313" key="3">
    <source>
        <dbReference type="Proteomes" id="UP000013047"/>
    </source>
</evidence>